<dbReference type="InterPro" id="IPR045439">
    <property type="entry name" value="EAD11"/>
</dbReference>
<keyword evidence="4" id="KW-1185">Reference proteome</keyword>
<dbReference type="STRING" id="760192.Halhy_4967"/>
<dbReference type="Pfam" id="PF19964">
    <property type="entry name" value="EAD11"/>
    <property type="match status" value="1"/>
</dbReference>
<dbReference type="AlphaFoldDB" id="F4L163"/>
<reference evidence="3 4" key="1">
    <citation type="journal article" date="2011" name="Stand. Genomic Sci.">
        <title>Complete genome sequence of Haliscomenobacter hydrossis type strain (O).</title>
        <authorList>
            <consortium name="US DOE Joint Genome Institute (JGI-PGF)"/>
            <person name="Daligault H."/>
            <person name="Lapidus A."/>
            <person name="Zeytun A."/>
            <person name="Nolan M."/>
            <person name="Lucas S."/>
            <person name="Del Rio T.G."/>
            <person name="Tice H."/>
            <person name="Cheng J.F."/>
            <person name="Tapia R."/>
            <person name="Han C."/>
            <person name="Goodwin L."/>
            <person name="Pitluck S."/>
            <person name="Liolios K."/>
            <person name="Pagani I."/>
            <person name="Ivanova N."/>
            <person name="Huntemann M."/>
            <person name="Mavromatis K."/>
            <person name="Mikhailova N."/>
            <person name="Pati A."/>
            <person name="Chen A."/>
            <person name="Palaniappan K."/>
            <person name="Land M."/>
            <person name="Hauser L."/>
            <person name="Brambilla E.M."/>
            <person name="Rohde M."/>
            <person name="Verbarg S."/>
            <person name="Goker M."/>
            <person name="Bristow J."/>
            <person name="Eisen J.A."/>
            <person name="Markowitz V."/>
            <person name="Hugenholtz P."/>
            <person name="Kyrpides N.C."/>
            <person name="Klenk H.P."/>
            <person name="Woyke T."/>
        </authorList>
    </citation>
    <scope>NUCLEOTIDE SEQUENCE [LARGE SCALE GENOMIC DNA]</scope>
    <source>
        <strain evidence="4">ATCC 27775 / DSM 1100 / LMG 10767 / O</strain>
    </source>
</reference>
<dbReference type="Gene3D" id="3.40.50.10140">
    <property type="entry name" value="Toll/interleukin-1 receptor homology (TIR) domain"/>
    <property type="match status" value="1"/>
</dbReference>
<dbReference type="HOGENOM" id="CLU_854607_0_0_10"/>
<evidence type="ECO:0000259" key="2">
    <source>
        <dbReference type="PROSITE" id="PS50104"/>
    </source>
</evidence>
<reference key="2">
    <citation type="submission" date="2011-04" db="EMBL/GenBank/DDBJ databases">
        <title>Complete sequence of chromosome of Haliscomenobacter hydrossis DSM 1100.</title>
        <authorList>
            <consortium name="US DOE Joint Genome Institute (JGI-PGF)"/>
            <person name="Lucas S."/>
            <person name="Han J."/>
            <person name="Lapidus A."/>
            <person name="Bruce D."/>
            <person name="Goodwin L."/>
            <person name="Pitluck S."/>
            <person name="Peters L."/>
            <person name="Kyrpides N."/>
            <person name="Mavromatis K."/>
            <person name="Ivanova N."/>
            <person name="Ovchinnikova G."/>
            <person name="Pagani I."/>
            <person name="Daligault H."/>
            <person name="Detter J.C."/>
            <person name="Han C."/>
            <person name="Land M."/>
            <person name="Hauser L."/>
            <person name="Markowitz V."/>
            <person name="Cheng J.-F."/>
            <person name="Hugenholtz P."/>
            <person name="Woyke T."/>
            <person name="Wu D."/>
            <person name="Verbarg S."/>
            <person name="Frueling A."/>
            <person name="Brambilla E."/>
            <person name="Klenk H.-P."/>
            <person name="Eisen J.A."/>
        </authorList>
    </citation>
    <scope>NUCLEOTIDE SEQUENCE</scope>
    <source>
        <strain>DSM 1100</strain>
    </source>
</reference>
<dbReference type="PROSITE" id="PS50104">
    <property type="entry name" value="TIR"/>
    <property type="match status" value="1"/>
</dbReference>
<proteinExistence type="predicted"/>
<dbReference type="OrthoDB" id="1148122at2"/>
<name>F4L163_HALH1</name>
<dbReference type="InterPro" id="IPR000157">
    <property type="entry name" value="TIR_dom"/>
</dbReference>
<dbReference type="InterPro" id="IPR035897">
    <property type="entry name" value="Toll_tir_struct_dom_sf"/>
</dbReference>
<dbReference type="Pfam" id="PF13676">
    <property type="entry name" value="TIR_2"/>
    <property type="match status" value="1"/>
</dbReference>
<dbReference type="EMBL" id="CP002691">
    <property type="protein sequence ID" value="AEE52795.1"/>
    <property type="molecule type" value="Genomic_DNA"/>
</dbReference>
<evidence type="ECO:0000313" key="3">
    <source>
        <dbReference type="EMBL" id="AEE52795.1"/>
    </source>
</evidence>
<evidence type="ECO:0000313" key="4">
    <source>
        <dbReference type="Proteomes" id="UP000008461"/>
    </source>
</evidence>
<dbReference type="GO" id="GO:0007165">
    <property type="term" value="P:signal transduction"/>
    <property type="evidence" value="ECO:0007669"/>
    <property type="project" value="InterPro"/>
</dbReference>
<accession>F4L163</accession>
<organism evidence="3 4">
    <name type="scientific">Haliscomenobacter hydrossis (strain ATCC 27775 / DSM 1100 / LMG 10767 / O)</name>
    <dbReference type="NCBI Taxonomy" id="760192"/>
    <lineage>
        <taxon>Bacteria</taxon>
        <taxon>Pseudomonadati</taxon>
        <taxon>Bacteroidota</taxon>
        <taxon>Saprospiria</taxon>
        <taxon>Saprospirales</taxon>
        <taxon>Haliscomenobacteraceae</taxon>
        <taxon>Haliscomenobacter</taxon>
    </lineage>
</organism>
<sequence>MHGIDKEIEGLKTKLNLLIDKKNRLDLALVDAYDEEKKFALKRQVEGLENEIKAVRERIKDLEQQIQAGPVTPPKATTPQTPQNKDALLALISDGHLKEALGYLSTLLPARERNDLVLLQSRFNGLERNINSGIMLQADAGVERARITAATLAMCDRVEDGAFAALPKTNPTSMDSPKVATHSGKKIFFSYSQYDRPYLDQLLRHMAGLRRQGKIAPWNDQDILPGEEWDDAIKNELATADIILLLISSDFLATDYIWKVEIATAMERHERKEARVIPVFIRNCDWSGMPFSKLNGLPSKAKPVSSYADRDEAWVEVVKGIERVL</sequence>
<dbReference type="Proteomes" id="UP000008461">
    <property type="component" value="Chromosome"/>
</dbReference>
<dbReference type="eggNOG" id="COG0172">
    <property type="taxonomic scope" value="Bacteria"/>
</dbReference>
<dbReference type="KEGG" id="hhy:Halhy_4967"/>
<dbReference type="SUPFAM" id="SSF52200">
    <property type="entry name" value="Toll/Interleukin receptor TIR domain"/>
    <property type="match status" value="1"/>
</dbReference>
<protein>
    <submittedName>
        <fullName evidence="3">TIR protein</fullName>
    </submittedName>
</protein>
<dbReference type="RefSeq" id="WP_013767330.1">
    <property type="nucleotide sequence ID" value="NC_015510.1"/>
</dbReference>
<feature type="domain" description="TIR" evidence="2">
    <location>
        <begin position="183"/>
        <end position="325"/>
    </location>
</feature>
<evidence type="ECO:0000256" key="1">
    <source>
        <dbReference type="SAM" id="Coils"/>
    </source>
</evidence>
<gene>
    <name evidence="3" type="ordered locus">Halhy_4967</name>
</gene>
<feature type="coiled-coil region" evidence="1">
    <location>
        <begin position="38"/>
        <end position="65"/>
    </location>
</feature>
<keyword evidence="1" id="KW-0175">Coiled coil</keyword>
<dbReference type="SMART" id="SM00255">
    <property type="entry name" value="TIR"/>
    <property type="match status" value="1"/>
</dbReference>